<dbReference type="EMBL" id="PEBM01000026">
    <property type="protein sequence ID" value="PHV57591.1"/>
    <property type="molecule type" value="Genomic_DNA"/>
</dbReference>
<evidence type="ECO:0000313" key="4">
    <source>
        <dbReference type="EMBL" id="PHV57591.1"/>
    </source>
</evidence>
<feature type="compositionally biased region" description="Polar residues" evidence="2">
    <location>
        <begin position="82"/>
        <end position="91"/>
    </location>
</feature>
<feature type="compositionally biased region" description="Polar residues" evidence="2">
    <location>
        <begin position="153"/>
        <end position="162"/>
    </location>
</feature>
<organism evidence="4 5">
    <name type="scientific">Streptococcus macedonicus</name>
    <name type="common">Streptococcus gallolyticus macedonicus</name>
    <dbReference type="NCBI Taxonomy" id="59310"/>
    <lineage>
        <taxon>Bacteria</taxon>
        <taxon>Bacillati</taxon>
        <taxon>Bacillota</taxon>
        <taxon>Bacilli</taxon>
        <taxon>Lactobacillales</taxon>
        <taxon>Streptococcaceae</taxon>
        <taxon>Streptococcus</taxon>
    </lineage>
</organism>
<feature type="region of interest" description="Disordered" evidence="2">
    <location>
        <begin position="97"/>
        <end position="162"/>
    </location>
</feature>
<evidence type="ECO:0000256" key="1">
    <source>
        <dbReference type="ARBA" id="ARBA00022729"/>
    </source>
</evidence>
<dbReference type="InterPro" id="IPR005877">
    <property type="entry name" value="YSIRK_signal_dom"/>
</dbReference>
<feature type="region of interest" description="Disordered" evidence="2">
    <location>
        <begin position="72"/>
        <end position="91"/>
    </location>
</feature>
<feature type="domain" description="YSIRK Gram-positive signal peptide" evidence="3">
    <location>
        <begin position="4"/>
        <end position="28"/>
    </location>
</feature>
<evidence type="ECO:0000256" key="2">
    <source>
        <dbReference type="SAM" id="MobiDB-lite"/>
    </source>
</evidence>
<accession>A0A2G3NVL1</accession>
<feature type="compositionally biased region" description="Polar residues" evidence="2">
    <location>
        <begin position="127"/>
        <end position="143"/>
    </location>
</feature>
<evidence type="ECO:0000259" key="3">
    <source>
        <dbReference type="Pfam" id="PF04650"/>
    </source>
</evidence>
<reference evidence="4 5" key="1">
    <citation type="submission" date="2017-10" db="EMBL/GenBank/DDBJ databases">
        <title>Whole-genome sequence of three Streptococcus macedonicus strains isolated from Italian cheeses of the Veneto region.</title>
        <authorList>
            <person name="Treu L."/>
            <person name="De Diego-Diaz B."/>
            <person name="Papadimitriou K."/>
            <person name="Tsakalidou E."/>
            <person name="Corich V."/>
            <person name="Giacomini A."/>
        </authorList>
    </citation>
    <scope>NUCLEOTIDE SEQUENCE [LARGE SCALE GENOMIC DNA]</scope>
    <source>
        <strain evidence="4 5">27MV</strain>
    </source>
</reference>
<keyword evidence="1" id="KW-0732">Signal</keyword>
<dbReference type="AlphaFoldDB" id="A0A2G3NVL1"/>
<dbReference type="NCBIfam" id="TIGR01168">
    <property type="entry name" value="YSIRK_signal"/>
    <property type="match status" value="1"/>
</dbReference>
<dbReference type="Proteomes" id="UP000222913">
    <property type="component" value="Unassembled WGS sequence"/>
</dbReference>
<evidence type="ECO:0000313" key="5">
    <source>
        <dbReference type="Proteomes" id="UP000222913"/>
    </source>
</evidence>
<name>A0A2G3NVL1_STRMC</name>
<sequence>MLGKKQIFGIRKLKTSVASVIIGAVLFGGNVVQGEELVNTESTKDATTSNEASVTDPSILLPDRTSVLLTEVDRESSEETATELNATSDLTTSLVEEDEEVSAQETTELNATSDSTTSLVEDEETSVPETTELNATSDSTTSLVEDDEEANRVETSNTITTPPVNEVIERGSKVTVLDNESPKLIDVTINQSLYHPGDEVRGSIIFEEESDLSYVSFSFTNETDKGPTELGNGQSDVGNIKLEINSEGQYVYNYHTFVPDNVYSTTYDLI</sequence>
<gene>
    <name evidence="4" type="ORF">CS010_04015</name>
</gene>
<proteinExistence type="predicted"/>
<comment type="caution">
    <text evidence="4">The sequence shown here is derived from an EMBL/GenBank/DDBJ whole genome shotgun (WGS) entry which is preliminary data.</text>
</comment>
<feature type="compositionally biased region" description="Polar residues" evidence="2">
    <location>
        <begin position="103"/>
        <end position="119"/>
    </location>
</feature>
<protein>
    <recommendedName>
        <fullName evidence="3">YSIRK Gram-positive signal peptide domain-containing protein</fullName>
    </recommendedName>
</protein>
<dbReference type="Pfam" id="PF04650">
    <property type="entry name" value="YSIRK_signal"/>
    <property type="match status" value="1"/>
</dbReference>